<name>A0AA41JJD8_9BURK</name>
<comment type="caution">
    <text evidence="2">The sequence shown here is derived from an EMBL/GenBank/DDBJ whole genome shotgun (WGS) entry which is preliminary data.</text>
</comment>
<dbReference type="Proteomes" id="UP000682266">
    <property type="component" value="Unassembled WGS sequence"/>
</dbReference>
<organism evidence="2 3">
    <name type="scientific">Burkholderia ambifaria</name>
    <dbReference type="NCBI Taxonomy" id="152480"/>
    <lineage>
        <taxon>Bacteria</taxon>
        <taxon>Pseudomonadati</taxon>
        <taxon>Pseudomonadota</taxon>
        <taxon>Betaproteobacteria</taxon>
        <taxon>Burkholderiales</taxon>
        <taxon>Burkholderiaceae</taxon>
        <taxon>Burkholderia</taxon>
        <taxon>Burkholderia cepacia complex</taxon>
    </lineage>
</organism>
<feature type="region of interest" description="Disordered" evidence="1">
    <location>
        <begin position="22"/>
        <end position="50"/>
    </location>
</feature>
<sequence length="50" mass="5142">MGFPSVQYSTIGRIDSPVFIESKPSSSFPGGSACVSGQAVPRDTAKPCPP</sequence>
<dbReference type="EMBL" id="JAGSVG010000006">
    <property type="protein sequence ID" value="MBR8129265.1"/>
    <property type="molecule type" value="Genomic_DNA"/>
</dbReference>
<evidence type="ECO:0000313" key="3">
    <source>
        <dbReference type="Proteomes" id="UP000682266"/>
    </source>
</evidence>
<evidence type="ECO:0000313" key="2">
    <source>
        <dbReference type="EMBL" id="MBR8129265.1"/>
    </source>
</evidence>
<protein>
    <submittedName>
        <fullName evidence="2">Uncharacterized protein</fullName>
    </submittedName>
</protein>
<gene>
    <name evidence="2" type="ORF">KDW93_09790</name>
</gene>
<dbReference type="AlphaFoldDB" id="A0AA41JJD8"/>
<proteinExistence type="predicted"/>
<accession>A0AA41JJD8</accession>
<dbReference type="RefSeq" id="WP_175710781.1">
    <property type="nucleotide sequence ID" value="NZ_CADEQO010000007.1"/>
</dbReference>
<evidence type="ECO:0000256" key="1">
    <source>
        <dbReference type="SAM" id="MobiDB-lite"/>
    </source>
</evidence>
<reference evidence="2" key="1">
    <citation type="submission" date="2021-04" db="EMBL/GenBank/DDBJ databases">
        <title>A collection of bacterial strains from the Burkholderia cepacia Research Laboratory and Repository.</title>
        <authorList>
            <person name="Lipuma J."/>
            <person name="Spilker T."/>
        </authorList>
    </citation>
    <scope>NUCLEOTIDE SEQUENCE</scope>
    <source>
        <strain evidence="2">AU36012</strain>
    </source>
</reference>